<protein>
    <recommendedName>
        <fullName evidence="3">SMODS and SLOG-associating 2TM effector domain-containing protein</fullName>
    </recommendedName>
</protein>
<name>A0A6C0KMT2_9ZZZZ</name>
<sequence length="297" mass="34764">MDDKKTTHTKAIIWTKDHEKILIDWGDKAMCYRWLHAKSHNIFSRVNTYFTIPVIIMSTLTGTANFAQDRVPEDYRGYYSMGIGFVNILAGIITTIQQFLKISELNEAHRVSSISWDKFYRKIRVELAKPPDERQIVYDFLKACTEEFDRLMETSPTIEKSVIMLFNETFNNDTLDEDKKELFNQLKKPEICDALESVALALYQEDETEKKQTDFKKLVNDVVMNIGEASNDQARIMKMKLVDEFVKNFKEEMSRYPTKQEVLQNLIHESIQLEEDIVIEVLQTYLSNELSNNEENV</sequence>
<reference evidence="2" key="1">
    <citation type="journal article" date="2020" name="Nature">
        <title>Giant virus diversity and host interactions through global metagenomics.</title>
        <authorList>
            <person name="Schulz F."/>
            <person name="Roux S."/>
            <person name="Paez-Espino D."/>
            <person name="Jungbluth S."/>
            <person name="Walsh D.A."/>
            <person name="Denef V.J."/>
            <person name="McMahon K.D."/>
            <person name="Konstantinidis K.T."/>
            <person name="Eloe-Fadrosh E.A."/>
            <person name="Kyrpides N.C."/>
            <person name="Woyke T."/>
        </authorList>
    </citation>
    <scope>NUCLEOTIDE SEQUENCE</scope>
    <source>
        <strain evidence="2">GVMAG-S-3300012919-55</strain>
    </source>
</reference>
<dbReference type="EMBL" id="MN740921">
    <property type="protein sequence ID" value="QHU17980.1"/>
    <property type="molecule type" value="Genomic_DNA"/>
</dbReference>
<dbReference type="NCBIfam" id="NF033632">
    <property type="entry name" value="SLATT_4"/>
    <property type="match status" value="1"/>
</dbReference>
<proteinExistence type="predicted"/>
<evidence type="ECO:0000313" key="2">
    <source>
        <dbReference type="EMBL" id="QHU17980.1"/>
    </source>
</evidence>
<evidence type="ECO:0008006" key="3">
    <source>
        <dbReference type="Google" id="ProtNLM"/>
    </source>
</evidence>
<organism evidence="2">
    <name type="scientific">viral metagenome</name>
    <dbReference type="NCBI Taxonomy" id="1070528"/>
    <lineage>
        <taxon>unclassified sequences</taxon>
        <taxon>metagenomes</taxon>
        <taxon>organismal metagenomes</taxon>
    </lineage>
</organism>
<keyword evidence="1" id="KW-1133">Transmembrane helix</keyword>
<accession>A0A6C0KMT2</accession>
<keyword evidence="1" id="KW-0812">Transmembrane</keyword>
<keyword evidence="1" id="KW-0472">Membrane</keyword>
<feature type="transmembrane region" description="Helical" evidence="1">
    <location>
        <begin position="78"/>
        <end position="100"/>
    </location>
</feature>
<feature type="transmembrane region" description="Helical" evidence="1">
    <location>
        <begin position="46"/>
        <end position="66"/>
    </location>
</feature>
<dbReference type="AlphaFoldDB" id="A0A6C0KMT2"/>
<evidence type="ECO:0000256" key="1">
    <source>
        <dbReference type="SAM" id="Phobius"/>
    </source>
</evidence>